<evidence type="ECO:0000313" key="1">
    <source>
        <dbReference type="EMBL" id="HIH15962.1"/>
    </source>
</evidence>
<dbReference type="Proteomes" id="UP000564964">
    <property type="component" value="Unassembled WGS sequence"/>
</dbReference>
<reference evidence="2" key="1">
    <citation type="journal article" date="2020" name="bioRxiv">
        <title>A rank-normalized archaeal taxonomy based on genome phylogeny resolves widespread incomplete and uneven classifications.</title>
        <authorList>
            <person name="Rinke C."/>
            <person name="Chuvochina M."/>
            <person name="Mussig A.J."/>
            <person name="Chaumeil P.-A."/>
            <person name="Waite D.W."/>
            <person name="Whitman W.B."/>
            <person name="Parks D.H."/>
            <person name="Hugenholtz P."/>
        </authorList>
    </citation>
    <scope>NUCLEOTIDE SEQUENCE [LARGE SCALE GENOMIC DNA]</scope>
</reference>
<protein>
    <submittedName>
        <fullName evidence="1">Uncharacterized protein</fullName>
    </submittedName>
</protein>
<name>A0A7J4JDX7_9ARCH</name>
<proteinExistence type="predicted"/>
<dbReference type="PROSITE" id="PS51257">
    <property type="entry name" value="PROKAR_LIPOPROTEIN"/>
    <property type="match status" value="1"/>
</dbReference>
<dbReference type="AlphaFoldDB" id="A0A7J4JDX7"/>
<evidence type="ECO:0000313" key="2">
    <source>
        <dbReference type="Proteomes" id="UP000564964"/>
    </source>
</evidence>
<accession>A0A7J4JDX7</accession>
<organism evidence="1 2">
    <name type="scientific">Candidatus Iainarchaeum sp</name>
    <dbReference type="NCBI Taxonomy" id="3101447"/>
    <lineage>
        <taxon>Archaea</taxon>
        <taxon>Candidatus Iainarchaeota</taxon>
        <taxon>Candidatus Iainarchaeia</taxon>
        <taxon>Candidatus Iainarchaeales</taxon>
        <taxon>Candidatus Iainarchaeaceae</taxon>
        <taxon>Candidatus Iainarchaeum</taxon>
    </lineage>
</organism>
<sequence length="200" mass="21329">MGGSMKAGGVALVLVVVLLAGCTEALDFLKPKPKTPEAKAEALARQQTVEGEALATLANAFDKTRNCSEEEYLRVAELAKSFVKDVKLETDPAKAQAIVAASKACDPRVDDRTTRQAESVYRIEYEVRLSPSCPYPELLQQVQGQKVVVEANLQTGKARVLEGDFDEAARQQIEAMLPGLPLMGNCVAALTLGSGLLPGA</sequence>
<gene>
    <name evidence="1" type="ORF">HA252_00995</name>
</gene>
<comment type="caution">
    <text evidence="1">The sequence shown here is derived from an EMBL/GenBank/DDBJ whole genome shotgun (WGS) entry which is preliminary data.</text>
</comment>
<dbReference type="EMBL" id="DUGH01000021">
    <property type="protein sequence ID" value="HIH15962.1"/>
    <property type="molecule type" value="Genomic_DNA"/>
</dbReference>